<protein>
    <submittedName>
        <fullName evidence="2">Probable hemagglutinin-related signal peptide protein</fullName>
    </submittedName>
</protein>
<gene>
    <name evidence="2" type="ORF">RRSL_02074</name>
</gene>
<organism evidence="2 3">
    <name type="scientific">Ralstonia solanacearum (strain UW551)</name>
    <dbReference type="NCBI Taxonomy" id="342110"/>
    <lineage>
        <taxon>Bacteria</taxon>
        <taxon>Pseudomonadati</taxon>
        <taxon>Pseudomonadota</taxon>
        <taxon>Betaproteobacteria</taxon>
        <taxon>Burkholderiales</taxon>
        <taxon>Burkholderiaceae</taxon>
        <taxon>Ralstonia</taxon>
        <taxon>Ralstonia solanacearum species complex</taxon>
    </lineage>
</organism>
<dbReference type="Pfam" id="PF05860">
    <property type="entry name" value="TPS"/>
    <property type="match status" value="1"/>
</dbReference>
<feature type="domain" description="Filamentous haemagglutinin FhaB/tRNA nuclease CdiA-like TPS" evidence="1">
    <location>
        <begin position="139"/>
        <end position="239"/>
    </location>
</feature>
<evidence type="ECO:0000313" key="2">
    <source>
        <dbReference type="EMBL" id="EAP72897.1"/>
    </source>
</evidence>
<dbReference type="InterPro" id="IPR012334">
    <property type="entry name" value="Pectin_lyas_fold"/>
</dbReference>
<evidence type="ECO:0000259" key="1">
    <source>
        <dbReference type="SMART" id="SM00912"/>
    </source>
</evidence>
<comment type="caution">
    <text evidence="2">The sequence shown here is derived from an EMBL/GenBank/DDBJ whole genome shotgun (WGS) entry which is preliminary data.</text>
</comment>
<dbReference type="EMBL" id="AAKL01000022">
    <property type="protein sequence ID" value="EAP72897.1"/>
    <property type="molecule type" value="Genomic_DNA"/>
</dbReference>
<dbReference type="Gene3D" id="2.160.20.10">
    <property type="entry name" value="Single-stranded right-handed beta-helix, Pectin lyase-like"/>
    <property type="match status" value="1"/>
</dbReference>
<dbReference type="Proteomes" id="UP000005933">
    <property type="component" value="Unassembled WGS sequence"/>
</dbReference>
<dbReference type="InterPro" id="IPR011050">
    <property type="entry name" value="Pectin_lyase_fold/virulence"/>
</dbReference>
<proteinExistence type="predicted"/>
<dbReference type="SMART" id="SM00912">
    <property type="entry name" value="Haemagg_act"/>
    <property type="match status" value="1"/>
</dbReference>
<dbReference type="NCBIfam" id="TIGR01901">
    <property type="entry name" value="adhes_NPXG"/>
    <property type="match status" value="1"/>
</dbReference>
<dbReference type="AlphaFoldDB" id="A0AB33VFS2"/>
<name>A0AB33VFS2_RALSU</name>
<sequence length="941" mass="93898">MADDWLPPMGLSGCCTSTASKPVIHQRLVALYCCFSPRTFIAPCEAGFGCSACCSVRAIAWSVSRSPSIGPLICRRHERRATATSTHQAVFGEVSVQSPHRPVQLAVLLGLCAVFIPPVAHAAGIVPDGGTATTVTTGTNGRPVVNIAPSTAGVSHNTYTSFNVGTAGADLNNAAVRARTIVNQVTSTDPSRIQGNIAVLGPRANVIIANPNGITVDGGSFTNTGNVALSTGQVSFNDFTTGAGQLQRNVVLNTGAGAITIGPGGLAGAMLNLELIAKQVRVAGAVQNSFTDANSKVRIVAGNSRAEIDTSVSPTDNLNPWVTYSSTGSGTPLGLAIDIASGGSLTGGRIELLVTDQGAGVRHAGAALATAGDFVVSSTGDLQLAGGSISAANDVLIGSAGLLGNGALAAGRNLQASANKVHLDGATLSAGTAAQAGSIVIGASGQVHTEPVTIDHSTLNATGGIGLFDGGPGVSMTATQLTAAQNVVAQVASLSLGADASGASRWTSQQGTVAITAPGAVQVAGSTIDGVGGTTVQAGSIALSAVNGTAATVQSSGGDVVLNATGAYAQTDSNVIAAGNVTIHGGSVNIAAAGLPASVAAANGGVLIQSDADLVNLGGLIQGKTRNVGQSASEGAVTLVAGGSVRNDATAATQAIVFGQNDDVVVRAGGDIVNHQSRILSNGKLTLAAQGDVFNTLDKTTGAHGEQPVAWTSSGTRWLFLRNHSAGLDVDYGSIPQTGQVPYFVSQTGTAISGRNVRNVGGQVLSNGGDIAIAAANVFHNEALPTGSAHFSRSCMIFCRSEASSTVSTTGGAISAGGNLSIRAGALAENIGGQVLSIGSMTVTAPKVRAVGITGYTALARERGFKAFFGDTWARLYAADVGGSWFAIGGGLTINGQGQIEGGSFDGQTVTASNGIVTVRAKSRQPVSIESRVGLTSWLWQ</sequence>
<dbReference type="SUPFAM" id="SSF51126">
    <property type="entry name" value="Pectin lyase-like"/>
    <property type="match status" value="1"/>
</dbReference>
<evidence type="ECO:0000313" key="3">
    <source>
        <dbReference type="Proteomes" id="UP000005933"/>
    </source>
</evidence>
<reference evidence="2 3" key="1">
    <citation type="journal article" date="2006" name="Mol. Plant Microbe Interact.">
        <title>Identification of open reading frames unique to a select agent: Ralstonia solanacearum race 3 biovar 2.</title>
        <authorList>
            <person name="Gabriel D.W."/>
            <person name="Allen C."/>
            <person name="Schell M."/>
            <person name="Denny T.P."/>
            <person name="Greenberg J.T."/>
            <person name="Duan Y.P."/>
            <person name="Flores-Cruz Z."/>
            <person name="Huang Q."/>
            <person name="Clifford J.M."/>
            <person name="Presting G."/>
            <person name="Gonzalez E.T."/>
            <person name="Reddy J."/>
            <person name="Elphinstone J."/>
            <person name="Swanson J."/>
            <person name="Yao J."/>
            <person name="Mulholland V."/>
            <person name="Liu L."/>
            <person name="Farmerie W."/>
            <person name="Patnaikuni M."/>
            <person name="Balogh B."/>
            <person name="Norman D."/>
            <person name="Alvarez A."/>
            <person name="Castillo J.A."/>
            <person name="Jones J."/>
            <person name="Saddler G."/>
            <person name="Walunas T."/>
            <person name="Zhukov A."/>
            <person name="Mikhailova N."/>
        </authorList>
    </citation>
    <scope>NUCLEOTIDE SEQUENCE [LARGE SCALE GENOMIC DNA]</scope>
    <source>
        <strain evidence="2 3">UW551</strain>
    </source>
</reference>
<dbReference type="InterPro" id="IPR008638">
    <property type="entry name" value="FhaB/CdiA-like_TPS"/>
</dbReference>
<accession>A0AB33VFS2</accession>